<dbReference type="AlphaFoldDB" id="A0A6A6VU98"/>
<gene>
    <name evidence="7" type="ORF">EJ05DRAFT_238894</name>
</gene>
<dbReference type="Proteomes" id="UP000799437">
    <property type="component" value="Unassembled WGS sequence"/>
</dbReference>
<dbReference type="SUPFAM" id="SSF51445">
    <property type="entry name" value="(Trans)glycosidases"/>
    <property type="match status" value="1"/>
</dbReference>
<dbReference type="GeneID" id="54481091"/>
<dbReference type="OrthoDB" id="77201at2759"/>
<dbReference type="GO" id="GO:0005576">
    <property type="term" value="C:extracellular region"/>
    <property type="evidence" value="ECO:0007669"/>
    <property type="project" value="TreeGrafter"/>
</dbReference>
<dbReference type="RefSeq" id="XP_033595272.1">
    <property type="nucleotide sequence ID" value="XM_033740037.1"/>
</dbReference>
<sequence>MLLKIFSFLSLACSTSAQFVKGFNTGNTNAQGACRYQNDFTTLFNQAKNLPDAGGFASARLYTMIQCGTLNEPIQAIQSAIDTDTKLLLGLWASAGREAFNEEMNVLMRAISQYGDAFTSRVVGVSIGSEDLYRSSSQGVKNNAGVGEKAEVIAGYIGWARDWLRGTALERTPLGHVDTWTAWVLPENKQVIEAVDVLGHNSFPYWESTLDNNISNAANIFWSALDRTEGVAQGKPVWVTETGYPHRGPNSGYAVANAQNARQYYAAVGCELFKQRNTFWYTLENANTAQTDLSFAVNENGNVQYDLSC</sequence>
<protein>
    <recommendedName>
        <fullName evidence="4">glucan endo-1,3-beta-D-glucosidase</fullName>
        <ecNumber evidence="4">3.2.1.39</ecNumber>
    </recommendedName>
</protein>
<feature type="signal peptide" evidence="6">
    <location>
        <begin position="1"/>
        <end position="17"/>
    </location>
</feature>
<evidence type="ECO:0000256" key="2">
    <source>
        <dbReference type="ARBA" id="ARBA00004196"/>
    </source>
</evidence>
<dbReference type="GO" id="GO:0042973">
    <property type="term" value="F:glucan endo-1,3-beta-D-glucosidase activity"/>
    <property type="evidence" value="ECO:0007669"/>
    <property type="project" value="UniProtKB-EC"/>
</dbReference>
<evidence type="ECO:0000256" key="3">
    <source>
        <dbReference type="ARBA" id="ARBA00008773"/>
    </source>
</evidence>
<evidence type="ECO:0000313" key="8">
    <source>
        <dbReference type="Proteomes" id="UP000799437"/>
    </source>
</evidence>
<keyword evidence="6" id="KW-0732">Signal</keyword>
<reference evidence="7" key="1">
    <citation type="journal article" date="2020" name="Stud. Mycol.">
        <title>101 Dothideomycetes genomes: a test case for predicting lifestyles and emergence of pathogens.</title>
        <authorList>
            <person name="Haridas S."/>
            <person name="Albert R."/>
            <person name="Binder M."/>
            <person name="Bloem J."/>
            <person name="Labutti K."/>
            <person name="Salamov A."/>
            <person name="Andreopoulos B."/>
            <person name="Baker S."/>
            <person name="Barry K."/>
            <person name="Bills G."/>
            <person name="Bluhm B."/>
            <person name="Cannon C."/>
            <person name="Castanera R."/>
            <person name="Culley D."/>
            <person name="Daum C."/>
            <person name="Ezra D."/>
            <person name="Gonzalez J."/>
            <person name="Henrissat B."/>
            <person name="Kuo A."/>
            <person name="Liang C."/>
            <person name="Lipzen A."/>
            <person name="Lutzoni F."/>
            <person name="Magnuson J."/>
            <person name="Mondo S."/>
            <person name="Nolan M."/>
            <person name="Ohm R."/>
            <person name="Pangilinan J."/>
            <person name="Park H.-J."/>
            <person name="Ramirez L."/>
            <person name="Alfaro M."/>
            <person name="Sun H."/>
            <person name="Tritt A."/>
            <person name="Yoshinaga Y."/>
            <person name="Zwiers L.-H."/>
            <person name="Turgeon B."/>
            <person name="Goodwin S."/>
            <person name="Spatafora J."/>
            <person name="Crous P."/>
            <person name="Grigoriev I."/>
        </authorList>
    </citation>
    <scope>NUCLEOTIDE SEQUENCE</scope>
    <source>
        <strain evidence="7">CBS 121739</strain>
    </source>
</reference>
<keyword evidence="5" id="KW-0378">Hydrolase</keyword>
<dbReference type="InterPro" id="IPR017853">
    <property type="entry name" value="GH"/>
</dbReference>
<accession>A0A6A6VU98</accession>
<dbReference type="EMBL" id="ML996593">
    <property type="protein sequence ID" value="KAF2752821.1"/>
    <property type="molecule type" value="Genomic_DNA"/>
</dbReference>
<dbReference type="Gene3D" id="3.20.20.80">
    <property type="entry name" value="Glycosidases"/>
    <property type="match status" value="1"/>
</dbReference>
<dbReference type="GO" id="GO:0009277">
    <property type="term" value="C:fungal-type cell wall"/>
    <property type="evidence" value="ECO:0007669"/>
    <property type="project" value="TreeGrafter"/>
</dbReference>
<dbReference type="PANTHER" id="PTHR16631:SF13">
    <property type="entry name" value="GLUCAN ENDO-1,3-BETA-GLUCOSIDASE EGLC-RELATED"/>
    <property type="match status" value="1"/>
</dbReference>
<comment type="similarity">
    <text evidence="3">Belongs to the glycosyl hydrolase 17 family.</text>
</comment>
<feature type="chain" id="PRO_5025393996" description="glucan endo-1,3-beta-D-glucosidase" evidence="6">
    <location>
        <begin position="18"/>
        <end position="309"/>
    </location>
</feature>
<organism evidence="7 8">
    <name type="scientific">Pseudovirgaria hyperparasitica</name>
    <dbReference type="NCBI Taxonomy" id="470096"/>
    <lineage>
        <taxon>Eukaryota</taxon>
        <taxon>Fungi</taxon>
        <taxon>Dikarya</taxon>
        <taxon>Ascomycota</taxon>
        <taxon>Pezizomycotina</taxon>
        <taxon>Dothideomycetes</taxon>
        <taxon>Dothideomycetes incertae sedis</taxon>
        <taxon>Acrospermales</taxon>
        <taxon>Acrospermaceae</taxon>
        <taxon>Pseudovirgaria</taxon>
    </lineage>
</organism>
<proteinExistence type="inferred from homology"/>
<comment type="subcellular location">
    <subcellularLocation>
        <location evidence="2">Cell envelope</location>
    </subcellularLocation>
</comment>
<evidence type="ECO:0000256" key="6">
    <source>
        <dbReference type="SAM" id="SignalP"/>
    </source>
</evidence>
<dbReference type="PANTHER" id="PTHR16631">
    <property type="entry name" value="GLUCAN 1,3-BETA-GLUCOSIDASE"/>
    <property type="match status" value="1"/>
</dbReference>
<dbReference type="InterPro" id="IPR050732">
    <property type="entry name" value="Beta-glucan_modifiers"/>
</dbReference>
<evidence type="ECO:0000256" key="4">
    <source>
        <dbReference type="ARBA" id="ARBA00012780"/>
    </source>
</evidence>
<name>A0A6A6VU98_9PEZI</name>
<evidence type="ECO:0000313" key="7">
    <source>
        <dbReference type="EMBL" id="KAF2752821.1"/>
    </source>
</evidence>
<evidence type="ECO:0000256" key="5">
    <source>
        <dbReference type="ARBA" id="ARBA00022801"/>
    </source>
</evidence>
<keyword evidence="8" id="KW-1185">Reference proteome</keyword>
<evidence type="ECO:0000256" key="1">
    <source>
        <dbReference type="ARBA" id="ARBA00000382"/>
    </source>
</evidence>
<dbReference type="GO" id="GO:0009986">
    <property type="term" value="C:cell surface"/>
    <property type="evidence" value="ECO:0007669"/>
    <property type="project" value="TreeGrafter"/>
</dbReference>
<comment type="catalytic activity">
    <reaction evidence="1">
        <text>Hydrolysis of (1-&gt;3)-beta-D-glucosidic linkages in (1-&gt;3)-beta-D-glucans.</text>
        <dbReference type="EC" id="3.2.1.39"/>
    </reaction>
</comment>
<dbReference type="EC" id="3.2.1.39" evidence="4"/>
<dbReference type="GO" id="GO:0071555">
    <property type="term" value="P:cell wall organization"/>
    <property type="evidence" value="ECO:0007669"/>
    <property type="project" value="TreeGrafter"/>
</dbReference>